<proteinExistence type="predicted"/>
<organism evidence="1 2">
    <name type="scientific">Funneliformis caledonium</name>
    <dbReference type="NCBI Taxonomy" id="1117310"/>
    <lineage>
        <taxon>Eukaryota</taxon>
        <taxon>Fungi</taxon>
        <taxon>Fungi incertae sedis</taxon>
        <taxon>Mucoromycota</taxon>
        <taxon>Glomeromycotina</taxon>
        <taxon>Glomeromycetes</taxon>
        <taxon>Glomerales</taxon>
        <taxon>Glomeraceae</taxon>
        <taxon>Funneliformis</taxon>
    </lineage>
</organism>
<dbReference type="AlphaFoldDB" id="A0A9N9A7E7"/>
<accession>A0A9N9A7E7</accession>
<sequence>MSAKLSLLHLHLRLLPSKVESFIDKTKKEFKDVINEEDGSEEYVPLDYDLIFNHPRVDLYSFEKIMHDSLDYNNSKKQKKKTMYNRVKKCIIGQLSTTSTKDKVKSKELAAINHASHRVTFSKDNRVYVYYEEES</sequence>
<dbReference type="EMBL" id="CAJVPQ010000946">
    <property type="protein sequence ID" value="CAG8521908.1"/>
    <property type="molecule type" value="Genomic_DNA"/>
</dbReference>
<evidence type="ECO:0000313" key="2">
    <source>
        <dbReference type="Proteomes" id="UP000789570"/>
    </source>
</evidence>
<keyword evidence="2" id="KW-1185">Reference proteome</keyword>
<gene>
    <name evidence="1" type="ORF">FCALED_LOCUS4743</name>
</gene>
<comment type="caution">
    <text evidence="1">The sequence shown here is derived from an EMBL/GenBank/DDBJ whole genome shotgun (WGS) entry which is preliminary data.</text>
</comment>
<reference evidence="1" key="1">
    <citation type="submission" date="2021-06" db="EMBL/GenBank/DDBJ databases">
        <authorList>
            <person name="Kallberg Y."/>
            <person name="Tangrot J."/>
            <person name="Rosling A."/>
        </authorList>
    </citation>
    <scope>NUCLEOTIDE SEQUENCE</scope>
    <source>
        <strain evidence="1">UK204</strain>
    </source>
</reference>
<dbReference type="OrthoDB" id="2353263at2759"/>
<evidence type="ECO:0000313" key="1">
    <source>
        <dbReference type="EMBL" id="CAG8521908.1"/>
    </source>
</evidence>
<protein>
    <submittedName>
        <fullName evidence="1">6501_t:CDS:1</fullName>
    </submittedName>
</protein>
<name>A0A9N9A7E7_9GLOM</name>
<dbReference type="Proteomes" id="UP000789570">
    <property type="component" value="Unassembled WGS sequence"/>
</dbReference>